<dbReference type="RefSeq" id="WP_135359510.1">
    <property type="nucleotide sequence ID" value="NZ_RWJZ01000002.1"/>
</dbReference>
<evidence type="ECO:0000313" key="2">
    <source>
        <dbReference type="EMBL" id="TGB46945.1"/>
    </source>
</evidence>
<gene>
    <name evidence="2" type="ORF">EJD98_03480</name>
</gene>
<evidence type="ECO:0000259" key="1">
    <source>
        <dbReference type="Pfam" id="PF13182"/>
    </source>
</evidence>
<dbReference type="InterPro" id="IPR025248">
    <property type="entry name" value="DUF4007"/>
</dbReference>
<proteinExistence type="predicted"/>
<comment type="caution">
    <text evidence="2">The sequence shown here is derived from an EMBL/GenBank/DDBJ whole genome shotgun (WGS) entry which is preliminary data.</text>
</comment>
<keyword evidence="3" id="KW-1185">Reference proteome</keyword>
<reference evidence="2 3" key="1">
    <citation type="submission" date="2018-12" db="EMBL/GenBank/DDBJ databases">
        <title>Draft genome sequences of Mycolicibacterium peregrinum isolated from a pig with lymphadenitis and from soil on the same Japanese pig farm.</title>
        <authorList>
            <person name="Komatsu T."/>
            <person name="Ohya K."/>
            <person name="Sawai K."/>
            <person name="Odoi J.O."/>
            <person name="Otsu K."/>
            <person name="Ota A."/>
            <person name="Ito T."/>
            <person name="Kawai M."/>
            <person name="Maruyama F."/>
        </authorList>
    </citation>
    <scope>NUCLEOTIDE SEQUENCE [LARGE SCALE GENOMIC DNA]</scope>
    <source>
        <strain evidence="2 3">138</strain>
    </source>
</reference>
<organism evidence="2 3">
    <name type="scientific">Mycolicibacterium peregrinum</name>
    <name type="common">Mycobacterium peregrinum</name>
    <dbReference type="NCBI Taxonomy" id="43304"/>
    <lineage>
        <taxon>Bacteria</taxon>
        <taxon>Bacillati</taxon>
        <taxon>Actinomycetota</taxon>
        <taxon>Actinomycetes</taxon>
        <taxon>Mycobacteriales</taxon>
        <taxon>Mycobacteriaceae</taxon>
        <taxon>Mycolicibacterium</taxon>
    </lineage>
</organism>
<evidence type="ECO:0000313" key="3">
    <source>
        <dbReference type="Proteomes" id="UP000297792"/>
    </source>
</evidence>
<sequence length="356" mass="39233">MTLEQAATPMFANHQTFHPRFGWIKKGFDAASIDPNIFTEKSAPVELGVGKNMVEAIRFWAFATKVLARRPHPDRPRLWIYTPTHLGRALLDDQDGLDPYLQDPATLWILHWHAITEKSVLPVWRLVFNEFGAVEFAESELLQYCMDEIAATTWPQPMKSSVQKDVDCLLRMYSRRETQGRQTLDDLLDSPFRELGLIRPSPGRQKNTYRIVRGGKSSLPAAAIAYACLDYLSREGEGARTISLTRLAADPGAPGRIMKLTEQDIADAIAEVSAVASSLSLARPAGSRQLAIAASPVDAAIEVLGARHEQWLSQLPMSKLELVGSGATTPVLSDAELAVVVHKRGKARTQNQGDAA</sequence>
<protein>
    <submittedName>
        <fullName evidence="2">DUF4007 family protein</fullName>
    </submittedName>
</protein>
<accession>A0A4Z0HSA0</accession>
<dbReference type="Proteomes" id="UP000297792">
    <property type="component" value="Unassembled WGS sequence"/>
</dbReference>
<dbReference type="Pfam" id="PF13182">
    <property type="entry name" value="DUF4007"/>
    <property type="match status" value="1"/>
</dbReference>
<name>A0A4Z0HSA0_MYCPR</name>
<dbReference type="EMBL" id="RWKA01000002">
    <property type="protein sequence ID" value="TGB46945.1"/>
    <property type="molecule type" value="Genomic_DNA"/>
</dbReference>
<feature type="domain" description="DUF4007" evidence="1">
    <location>
        <begin position="11"/>
        <end position="305"/>
    </location>
</feature>
<dbReference type="AlphaFoldDB" id="A0A4Z0HSA0"/>